<feature type="transmembrane region" description="Helical" evidence="1">
    <location>
        <begin position="150"/>
        <end position="177"/>
    </location>
</feature>
<feature type="transmembrane region" description="Helical" evidence="1">
    <location>
        <begin position="121"/>
        <end position="138"/>
    </location>
</feature>
<keyword evidence="1" id="KW-0812">Transmembrane</keyword>
<feature type="transmembrane region" description="Helical" evidence="1">
    <location>
        <begin position="97"/>
        <end position="115"/>
    </location>
</feature>
<protein>
    <submittedName>
        <fullName evidence="2">Phosphatase PAP2 family protein</fullName>
    </submittedName>
</protein>
<gene>
    <name evidence="2" type="ORF">ACFQ21_17645</name>
</gene>
<keyword evidence="1" id="KW-0472">Membrane</keyword>
<keyword evidence="1" id="KW-1133">Transmembrane helix</keyword>
<dbReference type="EMBL" id="JBHTKA010000007">
    <property type="protein sequence ID" value="MFD1001156.1"/>
    <property type="molecule type" value="Genomic_DNA"/>
</dbReference>
<keyword evidence="3" id="KW-1185">Reference proteome</keyword>
<feature type="transmembrane region" description="Helical" evidence="1">
    <location>
        <begin position="56"/>
        <end position="76"/>
    </location>
</feature>
<dbReference type="CDD" id="cd01610">
    <property type="entry name" value="PAP2_like"/>
    <property type="match status" value="1"/>
</dbReference>
<feature type="transmembrane region" description="Helical" evidence="1">
    <location>
        <begin position="189"/>
        <end position="208"/>
    </location>
</feature>
<reference evidence="3" key="1">
    <citation type="journal article" date="2019" name="Int. J. Syst. Evol. Microbiol.">
        <title>The Global Catalogue of Microorganisms (GCM) 10K type strain sequencing project: providing services to taxonomists for standard genome sequencing and annotation.</title>
        <authorList>
            <consortium name="The Broad Institute Genomics Platform"/>
            <consortium name="The Broad Institute Genome Sequencing Center for Infectious Disease"/>
            <person name="Wu L."/>
            <person name="Ma J."/>
        </authorList>
    </citation>
    <scope>NUCLEOTIDE SEQUENCE [LARGE SCALE GENOMIC DNA]</scope>
    <source>
        <strain evidence="3">CCUG 58938</strain>
    </source>
</reference>
<dbReference type="Proteomes" id="UP001597112">
    <property type="component" value="Unassembled WGS sequence"/>
</dbReference>
<evidence type="ECO:0000256" key="1">
    <source>
        <dbReference type="SAM" id="Phobius"/>
    </source>
</evidence>
<feature type="transmembrane region" description="Helical" evidence="1">
    <location>
        <begin position="30"/>
        <end position="50"/>
    </location>
</feature>
<sequence length="210" mass="23413">MPNLLLASSYQEMDKENTSVLYKTARFASVLGHPLLTLPVFTTLLAFNLFAPYKAAWVSLLIIGFIVVPVTIRNYIKTKRNEYTNFDISDRQQRQSFYPFVIALTTLVTTLLYFTPGTGSFFTGTCILLALLIASALINRVIKCSLHTSASIYLATVLWQFSITGSIAMFIFTIVIATSRLILKRHTTIEILTGAATGFIAGITNNYFQK</sequence>
<proteinExistence type="predicted"/>
<dbReference type="SUPFAM" id="SSF48317">
    <property type="entry name" value="Acid phosphatase/Vanadium-dependent haloperoxidase"/>
    <property type="match status" value="1"/>
</dbReference>
<name>A0ABW3K6V1_9BACT</name>
<evidence type="ECO:0000313" key="2">
    <source>
        <dbReference type="EMBL" id="MFD1001156.1"/>
    </source>
</evidence>
<organism evidence="2 3">
    <name type="scientific">Ohtaekwangia kribbensis</name>
    <dbReference type="NCBI Taxonomy" id="688913"/>
    <lineage>
        <taxon>Bacteria</taxon>
        <taxon>Pseudomonadati</taxon>
        <taxon>Bacteroidota</taxon>
        <taxon>Cytophagia</taxon>
        <taxon>Cytophagales</taxon>
        <taxon>Fulvivirgaceae</taxon>
        <taxon>Ohtaekwangia</taxon>
    </lineage>
</organism>
<dbReference type="InterPro" id="IPR036938">
    <property type="entry name" value="PAP2/HPO_sf"/>
</dbReference>
<accession>A0ABW3K6V1</accession>
<comment type="caution">
    <text evidence="2">The sequence shown here is derived from an EMBL/GenBank/DDBJ whole genome shotgun (WGS) entry which is preliminary data.</text>
</comment>
<evidence type="ECO:0000313" key="3">
    <source>
        <dbReference type="Proteomes" id="UP001597112"/>
    </source>
</evidence>